<sequence>MARACEVTDLDDWDCRRQRRPEDQRGCTEMEESEDGLRQLEQFVQSDAPESPSSNGMSQSGKISTGADEHSAG</sequence>
<accession>A0A9W6XYL8</accession>
<name>A0A9W6XYL8_9STRA</name>
<protein>
    <submittedName>
        <fullName evidence="2">Unnamed protein product</fullName>
    </submittedName>
</protein>
<dbReference type="Proteomes" id="UP001165121">
    <property type="component" value="Unassembled WGS sequence"/>
</dbReference>
<keyword evidence="3" id="KW-1185">Reference proteome</keyword>
<proteinExistence type="predicted"/>
<evidence type="ECO:0000313" key="2">
    <source>
        <dbReference type="EMBL" id="GMF48255.1"/>
    </source>
</evidence>
<reference evidence="2" key="1">
    <citation type="submission" date="2023-04" db="EMBL/GenBank/DDBJ databases">
        <title>Phytophthora fragariaefolia NBRC 109709.</title>
        <authorList>
            <person name="Ichikawa N."/>
            <person name="Sato H."/>
            <person name="Tonouchi N."/>
        </authorList>
    </citation>
    <scope>NUCLEOTIDE SEQUENCE</scope>
    <source>
        <strain evidence="2">NBRC 109709</strain>
    </source>
</reference>
<comment type="caution">
    <text evidence="2">The sequence shown here is derived from an EMBL/GenBank/DDBJ whole genome shotgun (WGS) entry which is preliminary data.</text>
</comment>
<feature type="region of interest" description="Disordered" evidence="1">
    <location>
        <begin position="43"/>
        <end position="73"/>
    </location>
</feature>
<dbReference type="AlphaFoldDB" id="A0A9W6XYL8"/>
<feature type="compositionally biased region" description="Polar residues" evidence="1">
    <location>
        <begin position="51"/>
        <end position="63"/>
    </location>
</feature>
<gene>
    <name evidence="2" type="ORF">Pfra01_001856500</name>
</gene>
<evidence type="ECO:0000256" key="1">
    <source>
        <dbReference type="SAM" id="MobiDB-lite"/>
    </source>
</evidence>
<dbReference type="EMBL" id="BSXT01002301">
    <property type="protein sequence ID" value="GMF48255.1"/>
    <property type="molecule type" value="Genomic_DNA"/>
</dbReference>
<organism evidence="2 3">
    <name type="scientific">Phytophthora fragariaefolia</name>
    <dbReference type="NCBI Taxonomy" id="1490495"/>
    <lineage>
        <taxon>Eukaryota</taxon>
        <taxon>Sar</taxon>
        <taxon>Stramenopiles</taxon>
        <taxon>Oomycota</taxon>
        <taxon>Peronosporomycetes</taxon>
        <taxon>Peronosporales</taxon>
        <taxon>Peronosporaceae</taxon>
        <taxon>Phytophthora</taxon>
    </lineage>
</organism>
<evidence type="ECO:0000313" key="3">
    <source>
        <dbReference type="Proteomes" id="UP001165121"/>
    </source>
</evidence>